<evidence type="ECO:0000256" key="5">
    <source>
        <dbReference type="ARBA" id="ARBA00048434"/>
    </source>
</evidence>
<evidence type="ECO:0000256" key="2">
    <source>
        <dbReference type="ARBA" id="ARBA00022603"/>
    </source>
</evidence>
<accession>A4RY16</accession>
<dbReference type="OrthoDB" id="498646at2759"/>
<evidence type="ECO:0000313" key="8">
    <source>
        <dbReference type="EMBL" id="ABO96385.1"/>
    </source>
</evidence>
<evidence type="ECO:0000256" key="6">
    <source>
        <dbReference type="SAM" id="MobiDB-lite"/>
    </source>
</evidence>
<dbReference type="PANTHER" id="PTHR13563:SF13">
    <property type="entry name" value="TRNA METHYLTRANSFERASE 10 HOMOLOG A"/>
    <property type="match status" value="1"/>
</dbReference>
<dbReference type="HOGENOM" id="CLU_068552_0_0_1"/>
<keyword evidence="2" id="KW-0489">Methyltransferase</keyword>
<reference evidence="8 9" key="1">
    <citation type="journal article" date="2007" name="Proc. Natl. Acad. Sci. U.S.A.">
        <title>The tiny eukaryote Ostreococcus provides genomic insights into the paradox of plankton speciation.</title>
        <authorList>
            <person name="Palenik B."/>
            <person name="Grimwood J."/>
            <person name="Aerts A."/>
            <person name="Rouze P."/>
            <person name="Salamov A."/>
            <person name="Putnam N."/>
            <person name="Dupont C."/>
            <person name="Jorgensen R."/>
            <person name="Derelle E."/>
            <person name="Rombauts S."/>
            <person name="Zhou K."/>
            <person name="Otillar R."/>
            <person name="Merchant S.S."/>
            <person name="Podell S."/>
            <person name="Gaasterland T."/>
            <person name="Napoli C."/>
            <person name="Gendler K."/>
            <person name="Manuell A."/>
            <person name="Tai V."/>
            <person name="Vallon O."/>
            <person name="Piganeau G."/>
            <person name="Jancek S."/>
            <person name="Heijde M."/>
            <person name="Jabbari K."/>
            <person name="Bowler C."/>
            <person name="Lohr M."/>
            <person name="Robbens S."/>
            <person name="Werner G."/>
            <person name="Dubchak I."/>
            <person name="Pazour G.J."/>
            <person name="Ren Q."/>
            <person name="Paulsen I."/>
            <person name="Delwiche C."/>
            <person name="Schmutz J."/>
            <person name="Rokhsar D."/>
            <person name="Van de Peer Y."/>
            <person name="Moreau H."/>
            <person name="Grigoriev I.V."/>
        </authorList>
    </citation>
    <scope>NUCLEOTIDE SEQUENCE [LARGE SCALE GENOMIC DNA]</scope>
    <source>
        <strain evidence="8 9">CCE9901</strain>
    </source>
</reference>
<dbReference type="STRING" id="436017.A4RY16"/>
<dbReference type="Gramene" id="ABO96385">
    <property type="protein sequence ID" value="ABO96385"/>
    <property type="gene ID" value="OSTLU_92802"/>
</dbReference>
<dbReference type="InterPro" id="IPR028564">
    <property type="entry name" value="MT_TRM10-typ"/>
</dbReference>
<dbReference type="OMA" id="THTVLNI"/>
<comment type="catalytic activity">
    <reaction evidence="5">
        <text>guanosine(9) in tRNA + S-adenosyl-L-methionine = N(1)-methylguanosine(9) in tRNA + S-adenosyl-L-homocysteine + H(+)</text>
        <dbReference type="Rhea" id="RHEA:43156"/>
        <dbReference type="Rhea" id="RHEA-COMP:10367"/>
        <dbReference type="Rhea" id="RHEA-COMP:10368"/>
        <dbReference type="ChEBI" id="CHEBI:15378"/>
        <dbReference type="ChEBI" id="CHEBI:57856"/>
        <dbReference type="ChEBI" id="CHEBI:59789"/>
        <dbReference type="ChEBI" id="CHEBI:73542"/>
        <dbReference type="ChEBI" id="CHEBI:74269"/>
        <dbReference type="EC" id="2.1.1.221"/>
    </reaction>
</comment>
<feature type="domain" description="SAM-dependent MTase TRM10-type" evidence="7">
    <location>
        <begin position="65"/>
        <end position="255"/>
    </location>
</feature>
<evidence type="ECO:0000256" key="3">
    <source>
        <dbReference type="ARBA" id="ARBA00022679"/>
    </source>
</evidence>
<evidence type="ECO:0000256" key="1">
    <source>
        <dbReference type="ARBA" id="ARBA00012797"/>
    </source>
</evidence>
<dbReference type="PROSITE" id="PS51675">
    <property type="entry name" value="SAM_MT_TRM10"/>
    <property type="match status" value="1"/>
</dbReference>
<evidence type="ECO:0000313" key="9">
    <source>
        <dbReference type="Proteomes" id="UP000001568"/>
    </source>
</evidence>
<protein>
    <recommendedName>
        <fullName evidence="1">tRNA (guanine(9)-N(1))-methyltransferase</fullName>
        <ecNumber evidence="1">2.1.1.221</ecNumber>
    </recommendedName>
</protein>
<dbReference type="EMBL" id="CP000585">
    <property type="protein sequence ID" value="ABO96385.1"/>
    <property type="molecule type" value="Genomic_DNA"/>
</dbReference>
<evidence type="ECO:0000259" key="7">
    <source>
        <dbReference type="PROSITE" id="PS51675"/>
    </source>
</evidence>
<sequence>MRALGYENVTEVSLCRFGKSFMTTALGSTATAPLEPSVAFTVEDALANAAGKSEKQWEKKSKKKSNVELSERFSNPDALRVAVDVSYEQDSTRARRSVAKQLCECVGIAHREDALAMTYCDFSGPIAEESREFFFSDRWSSVKMDPRSVEEAFDARDVVYMSPDASEVLDEVDASKVYVVGGIVDLATRGMRTSLTRANASSFRCARLPIREHRPEQTHTVLNIDAVVKILCGRHRGESWDDVFDRELPKRQAAERPKRERRERLA</sequence>
<dbReference type="KEGG" id="olu:OSTLU_92802"/>
<keyword evidence="3" id="KW-0808">Transferase</keyword>
<dbReference type="Proteomes" id="UP000001568">
    <property type="component" value="Chromosome 5"/>
</dbReference>
<dbReference type="InterPro" id="IPR038459">
    <property type="entry name" value="MT_TRM10-typ_sf"/>
</dbReference>
<dbReference type="eggNOG" id="KOG2967">
    <property type="taxonomic scope" value="Eukaryota"/>
</dbReference>
<dbReference type="GO" id="GO:0002939">
    <property type="term" value="P:tRNA N1-guanine methylation"/>
    <property type="evidence" value="ECO:0007669"/>
    <property type="project" value="TreeGrafter"/>
</dbReference>
<dbReference type="GO" id="GO:0000049">
    <property type="term" value="F:tRNA binding"/>
    <property type="evidence" value="ECO:0007669"/>
    <property type="project" value="TreeGrafter"/>
</dbReference>
<dbReference type="AlphaFoldDB" id="A4RY16"/>
<keyword evidence="4" id="KW-0949">S-adenosyl-L-methionine</keyword>
<keyword evidence="9" id="KW-1185">Reference proteome</keyword>
<gene>
    <name evidence="8" type="ORF">OSTLU_92802</name>
</gene>
<dbReference type="GeneID" id="5002006"/>
<dbReference type="CDD" id="cd18089">
    <property type="entry name" value="SPOUT_Trm10-like"/>
    <property type="match status" value="1"/>
</dbReference>
<dbReference type="PANTHER" id="PTHR13563">
    <property type="entry name" value="TRNA (GUANINE-9-) METHYLTRANSFERASE"/>
    <property type="match status" value="1"/>
</dbReference>
<dbReference type="EC" id="2.1.1.221" evidence="1"/>
<dbReference type="GO" id="GO:0005634">
    <property type="term" value="C:nucleus"/>
    <property type="evidence" value="ECO:0007669"/>
    <property type="project" value="TreeGrafter"/>
</dbReference>
<proteinExistence type="predicted"/>
<dbReference type="RefSeq" id="XP_001418092.1">
    <property type="nucleotide sequence ID" value="XM_001418055.1"/>
</dbReference>
<dbReference type="GO" id="GO:0052905">
    <property type="term" value="F:tRNA (guanosine(9)-N1)-methyltransferase activity"/>
    <property type="evidence" value="ECO:0007669"/>
    <property type="project" value="UniProtKB-EC"/>
</dbReference>
<dbReference type="InterPro" id="IPR007356">
    <property type="entry name" value="tRNA_m1G_MeTrfase_euk"/>
</dbReference>
<dbReference type="Gene3D" id="3.40.1280.30">
    <property type="match status" value="1"/>
</dbReference>
<organism evidence="8 9">
    <name type="scientific">Ostreococcus lucimarinus (strain CCE9901)</name>
    <dbReference type="NCBI Taxonomy" id="436017"/>
    <lineage>
        <taxon>Eukaryota</taxon>
        <taxon>Viridiplantae</taxon>
        <taxon>Chlorophyta</taxon>
        <taxon>Mamiellophyceae</taxon>
        <taxon>Mamiellales</taxon>
        <taxon>Bathycoccaceae</taxon>
        <taxon>Ostreococcus</taxon>
    </lineage>
</organism>
<feature type="region of interest" description="Disordered" evidence="6">
    <location>
        <begin position="246"/>
        <end position="266"/>
    </location>
</feature>
<name>A4RY16_OSTLU</name>
<evidence type="ECO:0000256" key="4">
    <source>
        <dbReference type="ARBA" id="ARBA00022691"/>
    </source>
</evidence>